<dbReference type="InterPro" id="IPR029057">
    <property type="entry name" value="PRTase-like"/>
</dbReference>
<sequence>MLPSWDCLLCGGRDSGHLLCAGCQTDLAPLPLPACPRCALPLADGHPCGACLRQPPHFDASVAAYVYGFPVDQLVQALKYGHRLALADFFAERLLAGPRPAGDLLLPLPLAPDRLRERGFNQALEIARPLARHLGLPLETALCQRRGATTSQASLPWKERRKNVRHAFECRGDLSGVHVLVVDDVMTTGATLDEFANTLKHHGASSVSNWVVARTLRD</sequence>
<proteinExistence type="inferred from homology"/>
<evidence type="ECO:0000259" key="2">
    <source>
        <dbReference type="Pfam" id="PF00156"/>
    </source>
</evidence>
<dbReference type="EMBL" id="LR778301">
    <property type="protein sequence ID" value="CAB1367611.1"/>
    <property type="molecule type" value="Genomic_DNA"/>
</dbReference>
<dbReference type="KEGG" id="doe:DENOEST_0446"/>
<dbReference type="PANTHER" id="PTHR47505">
    <property type="entry name" value="DNA UTILIZATION PROTEIN YHGH"/>
    <property type="match status" value="1"/>
</dbReference>
<keyword evidence="4" id="KW-0808">Transferase</keyword>
<feature type="domain" description="Double zinc ribbon" evidence="3">
    <location>
        <begin position="3"/>
        <end position="52"/>
    </location>
</feature>
<dbReference type="InterPro" id="IPR000836">
    <property type="entry name" value="PRTase_dom"/>
</dbReference>
<feature type="domain" description="Phosphoribosyltransferase" evidence="2">
    <location>
        <begin position="123"/>
        <end position="212"/>
    </location>
</feature>
<keyword evidence="4" id="KW-0328">Glycosyltransferase</keyword>
<dbReference type="GO" id="GO:0016757">
    <property type="term" value="F:glycosyltransferase activity"/>
    <property type="evidence" value="ECO:0007669"/>
    <property type="project" value="UniProtKB-KW"/>
</dbReference>
<gene>
    <name evidence="4" type="ORF">DENOEST_0446</name>
</gene>
<dbReference type="SUPFAM" id="SSF53271">
    <property type="entry name" value="PRTase-like"/>
    <property type="match status" value="1"/>
</dbReference>
<dbReference type="Proteomes" id="UP000515733">
    <property type="component" value="Chromosome"/>
</dbReference>
<reference evidence="4 5" key="1">
    <citation type="submission" date="2020-03" db="EMBL/GenBank/DDBJ databases">
        <authorList>
            <consortium name="Genoscope - CEA"/>
            <person name="William W."/>
        </authorList>
    </citation>
    <scope>NUCLEOTIDE SEQUENCE [LARGE SCALE GENOMIC DNA]</scope>
    <source>
        <strain evidence="5">DSM 16959</strain>
    </source>
</reference>
<keyword evidence="5" id="KW-1185">Reference proteome</keyword>
<dbReference type="PANTHER" id="PTHR47505:SF1">
    <property type="entry name" value="DNA UTILIZATION PROTEIN YHGH"/>
    <property type="match status" value="1"/>
</dbReference>
<organism evidence="4 5">
    <name type="scientific">Denitratisoma oestradiolicum</name>
    <dbReference type="NCBI Taxonomy" id="311182"/>
    <lineage>
        <taxon>Bacteria</taxon>
        <taxon>Pseudomonadati</taxon>
        <taxon>Pseudomonadota</taxon>
        <taxon>Betaproteobacteria</taxon>
        <taxon>Nitrosomonadales</taxon>
        <taxon>Sterolibacteriaceae</taxon>
        <taxon>Denitratisoma</taxon>
    </lineage>
</organism>
<evidence type="ECO:0000256" key="1">
    <source>
        <dbReference type="ARBA" id="ARBA00008007"/>
    </source>
</evidence>
<dbReference type="OrthoDB" id="9793412at2"/>
<name>A0A6S6XNT6_9PROT</name>
<dbReference type="Gene3D" id="3.40.50.2020">
    <property type="match status" value="1"/>
</dbReference>
<comment type="similarity">
    <text evidence="1">Belongs to the ComF/GntX family.</text>
</comment>
<dbReference type="CDD" id="cd06223">
    <property type="entry name" value="PRTases_typeI"/>
    <property type="match status" value="1"/>
</dbReference>
<evidence type="ECO:0000313" key="5">
    <source>
        <dbReference type="Proteomes" id="UP000515733"/>
    </source>
</evidence>
<dbReference type="InterPro" id="IPR051910">
    <property type="entry name" value="ComF/GntX_DNA_util-trans"/>
</dbReference>
<dbReference type="InterPro" id="IPR044005">
    <property type="entry name" value="DZR_2"/>
</dbReference>
<dbReference type="Pfam" id="PF00156">
    <property type="entry name" value="Pribosyltran"/>
    <property type="match status" value="1"/>
</dbReference>
<evidence type="ECO:0000313" key="4">
    <source>
        <dbReference type="EMBL" id="CAB1367611.1"/>
    </source>
</evidence>
<dbReference type="RefSeq" id="WP_145770537.1">
    <property type="nucleotide sequence ID" value="NZ_LR778301.1"/>
</dbReference>
<protein>
    <submittedName>
        <fullName evidence="4">Phosphoribosyltransferase</fullName>
    </submittedName>
</protein>
<evidence type="ECO:0000259" key="3">
    <source>
        <dbReference type="Pfam" id="PF18912"/>
    </source>
</evidence>
<dbReference type="AlphaFoldDB" id="A0A6S6XNT6"/>
<dbReference type="Pfam" id="PF18912">
    <property type="entry name" value="DZR_2"/>
    <property type="match status" value="1"/>
</dbReference>
<accession>A0A6S6XNT6</accession>